<protein>
    <submittedName>
        <fullName evidence="8">Uncharacterized protein</fullName>
    </submittedName>
</protein>
<dbReference type="Gene3D" id="3.30.1370.120">
    <property type="match status" value="1"/>
</dbReference>
<comment type="subcellular location">
    <subcellularLocation>
        <location evidence="1">Membrane</location>
    </subcellularLocation>
</comment>
<keyword evidence="3" id="KW-0472">Membrane</keyword>
<evidence type="ECO:0000256" key="2">
    <source>
        <dbReference type="ARBA" id="ARBA00022729"/>
    </source>
</evidence>
<reference evidence="8 9" key="1">
    <citation type="journal article" date="2021" name="Int. J. Syst. Evol. Microbiol.">
        <title>Steroidobacter gossypii sp. nov., isolated from soil of cotton cropping field.</title>
        <authorList>
            <person name="Huang R."/>
            <person name="Yang S."/>
            <person name="Zhen C."/>
            <person name="Liu W."/>
        </authorList>
    </citation>
    <scope>NUCLEOTIDE SEQUENCE [LARGE SCALE GENOMIC DNA]</scope>
    <source>
        <strain evidence="8 9">S1-65</strain>
    </source>
</reference>
<proteinExistence type="predicted"/>
<keyword evidence="9" id="KW-1185">Reference proteome</keyword>
<evidence type="ECO:0000256" key="4">
    <source>
        <dbReference type="SAM" id="MobiDB-lite"/>
    </source>
</evidence>
<feature type="region of interest" description="Disordered" evidence="4">
    <location>
        <begin position="177"/>
        <end position="205"/>
    </location>
</feature>
<feature type="domain" description="NolW-like" evidence="6">
    <location>
        <begin position="121"/>
        <end position="179"/>
    </location>
</feature>
<feature type="signal peptide" evidence="5">
    <location>
        <begin position="1"/>
        <end position="23"/>
    </location>
</feature>
<organism evidence="8 9">
    <name type="scientific">Steroidobacter gossypii</name>
    <dbReference type="NCBI Taxonomy" id="2805490"/>
    <lineage>
        <taxon>Bacteria</taxon>
        <taxon>Pseudomonadati</taxon>
        <taxon>Pseudomonadota</taxon>
        <taxon>Gammaproteobacteria</taxon>
        <taxon>Steroidobacterales</taxon>
        <taxon>Steroidobacteraceae</taxon>
        <taxon>Steroidobacter</taxon>
    </lineage>
</organism>
<evidence type="ECO:0000259" key="7">
    <source>
        <dbReference type="Pfam" id="PF21305"/>
    </source>
</evidence>
<dbReference type="Pfam" id="PF03958">
    <property type="entry name" value="Secretin_N"/>
    <property type="match status" value="1"/>
</dbReference>
<sequence>MTRMFPGTLAALVLAFTPLEANAQSDSADPNTVPIATVLAAVAKSSGKKFFVDPRVTGDVLLLQAKPDTLSYDDLLMLLQVHGFTAVTTGDYVRVIPDAGVRHMALPVADSDNFRPAEYVTKVIAVKHIPAAMLVPTLRPLLPQQAHLVALPCVNRLIVADTFGNVQRIEQVIQSLDRGEPYTPPQCSTTEPAPAPARSAKSGKE</sequence>
<gene>
    <name evidence="8" type="ORF">JM946_19005</name>
</gene>
<evidence type="ECO:0000256" key="1">
    <source>
        <dbReference type="ARBA" id="ARBA00004370"/>
    </source>
</evidence>
<feature type="chain" id="PRO_5045087644" evidence="5">
    <location>
        <begin position="24"/>
        <end position="205"/>
    </location>
</feature>
<evidence type="ECO:0000313" key="9">
    <source>
        <dbReference type="Proteomes" id="UP000661077"/>
    </source>
</evidence>
<dbReference type="PANTHER" id="PTHR30332:SF24">
    <property type="entry name" value="SECRETIN GSPD-RELATED"/>
    <property type="match status" value="1"/>
</dbReference>
<evidence type="ECO:0000256" key="3">
    <source>
        <dbReference type="ARBA" id="ARBA00023136"/>
    </source>
</evidence>
<feature type="domain" description="GspD-like N0" evidence="7">
    <location>
        <begin position="33"/>
        <end position="95"/>
    </location>
</feature>
<dbReference type="InterPro" id="IPR049371">
    <property type="entry name" value="GspD-like_N0"/>
</dbReference>
<evidence type="ECO:0000259" key="6">
    <source>
        <dbReference type="Pfam" id="PF03958"/>
    </source>
</evidence>
<dbReference type="Proteomes" id="UP000661077">
    <property type="component" value="Unassembled WGS sequence"/>
</dbReference>
<keyword evidence="2 5" id="KW-0732">Signal</keyword>
<comment type="caution">
    <text evidence="8">The sequence shown here is derived from an EMBL/GenBank/DDBJ whole genome shotgun (WGS) entry which is preliminary data.</text>
</comment>
<dbReference type="RefSeq" id="WP_203168943.1">
    <property type="nucleotide sequence ID" value="NZ_JAEVLS010000004.1"/>
</dbReference>
<evidence type="ECO:0000256" key="5">
    <source>
        <dbReference type="SAM" id="SignalP"/>
    </source>
</evidence>
<accession>A0ABS1X0U0</accession>
<dbReference type="Pfam" id="PF21305">
    <property type="entry name" value="type_II_gspD_N0"/>
    <property type="match status" value="1"/>
</dbReference>
<dbReference type="InterPro" id="IPR038591">
    <property type="entry name" value="NolW-like_sf"/>
</dbReference>
<name>A0ABS1X0U0_9GAMM</name>
<dbReference type="PANTHER" id="PTHR30332">
    <property type="entry name" value="PROBABLE GENERAL SECRETION PATHWAY PROTEIN D"/>
    <property type="match status" value="1"/>
</dbReference>
<dbReference type="EMBL" id="JAEVLS010000004">
    <property type="protein sequence ID" value="MBM0106828.1"/>
    <property type="molecule type" value="Genomic_DNA"/>
</dbReference>
<evidence type="ECO:0000313" key="8">
    <source>
        <dbReference type="EMBL" id="MBM0106828.1"/>
    </source>
</evidence>
<dbReference type="InterPro" id="IPR005644">
    <property type="entry name" value="NolW-like"/>
</dbReference>
<dbReference type="InterPro" id="IPR050810">
    <property type="entry name" value="Bact_Secretion_Sys_Channel"/>
</dbReference>